<accession>A0A1G6HAQ3</accession>
<dbReference type="SUPFAM" id="SSF50475">
    <property type="entry name" value="FMN-binding split barrel"/>
    <property type="match status" value="1"/>
</dbReference>
<gene>
    <name evidence="1" type="ORF">GA0111570_10861</name>
</gene>
<keyword evidence="2" id="KW-1185">Reference proteome</keyword>
<proteinExistence type="predicted"/>
<dbReference type="RefSeq" id="WP_092611590.1">
    <property type="nucleotide sequence ID" value="NZ_FMYF01000008.1"/>
</dbReference>
<evidence type="ECO:0000313" key="1">
    <source>
        <dbReference type="EMBL" id="SDB91377.1"/>
    </source>
</evidence>
<dbReference type="STRING" id="1577474.GA0111570_10861"/>
<reference evidence="1 2" key="1">
    <citation type="submission" date="2016-06" db="EMBL/GenBank/DDBJ databases">
        <authorList>
            <person name="Olsen C.W."/>
            <person name="Carey S."/>
            <person name="Hinshaw L."/>
            <person name="Karasin A.I."/>
        </authorList>
    </citation>
    <scope>NUCLEOTIDE SEQUENCE [LARGE SCALE GENOMIC DNA]</scope>
    <source>
        <strain evidence="1 2">LZ-22</strain>
    </source>
</reference>
<protein>
    <submittedName>
        <fullName evidence="1">Pyridoxamine 5'-phosphate oxidase</fullName>
    </submittedName>
</protein>
<dbReference type="InterPro" id="IPR024747">
    <property type="entry name" value="Pyridox_Oxase-rel"/>
</dbReference>
<dbReference type="AlphaFoldDB" id="A0A1G6HAQ3"/>
<organism evidence="1 2">
    <name type="scientific">Raineyella antarctica</name>
    <dbReference type="NCBI Taxonomy" id="1577474"/>
    <lineage>
        <taxon>Bacteria</taxon>
        <taxon>Bacillati</taxon>
        <taxon>Actinomycetota</taxon>
        <taxon>Actinomycetes</taxon>
        <taxon>Propionibacteriales</taxon>
        <taxon>Propionibacteriaceae</taxon>
        <taxon>Raineyella</taxon>
    </lineage>
</organism>
<dbReference type="InterPro" id="IPR012349">
    <property type="entry name" value="Split_barrel_FMN-bd"/>
</dbReference>
<dbReference type="Proteomes" id="UP000199086">
    <property type="component" value="Unassembled WGS sequence"/>
</dbReference>
<evidence type="ECO:0000313" key="2">
    <source>
        <dbReference type="Proteomes" id="UP000199086"/>
    </source>
</evidence>
<dbReference type="EMBL" id="FMYF01000008">
    <property type="protein sequence ID" value="SDB91377.1"/>
    <property type="molecule type" value="Genomic_DNA"/>
</dbReference>
<dbReference type="OrthoDB" id="7062584at2"/>
<dbReference type="Pfam" id="PF12900">
    <property type="entry name" value="Pyridox_ox_2"/>
    <property type="match status" value="1"/>
</dbReference>
<dbReference type="Gene3D" id="2.30.110.10">
    <property type="entry name" value="Electron Transport, Fmn-binding Protein, Chain A"/>
    <property type="match status" value="1"/>
</dbReference>
<name>A0A1G6HAQ3_9ACTN</name>
<sequence>MAYEDNEAVTELTEQEAWELLAGAPIGRLATTVGDDIEMFPVNHVVDDGTVVFRTAAGSKLFELTVNSRVAYEVDSYDEQQGWSVVVHGAAEVLSGSEELAKAEQLPLRPWIATVKTHYVRITPHSVSGRRFQFGPEPEGWHL</sequence>